<comment type="caution">
    <text evidence="1">The sequence shown here is derived from an EMBL/GenBank/DDBJ whole genome shotgun (WGS) entry which is preliminary data.</text>
</comment>
<evidence type="ECO:0000313" key="1">
    <source>
        <dbReference type="EMBL" id="MPN16918.1"/>
    </source>
</evidence>
<proteinExistence type="predicted"/>
<dbReference type="AlphaFoldDB" id="A0A645FR36"/>
<organism evidence="1">
    <name type="scientific">bioreactor metagenome</name>
    <dbReference type="NCBI Taxonomy" id="1076179"/>
    <lineage>
        <taxon>unclassified sequences</taxon>
        <taxon>metagenomes</taxon>
        <taxon>ecological metagenomes</taxon>
    </lineage>
</organism>
<accession>A0A645FR36</accession>
<name>A0A645FR36_9ZZZZ</name>
<reference evidence="1" key="1">
    <citation type="submission" date="2019-08" db="EMBL/GenBank/DDBJ databases">
        <authorList>
            <person name="Kucharzyk K."/>
            <person name="Murdoch R.W."/>
            <person name="Higgins S."/>
            <person name="Loffler F."/>
        </authorList>
    </citation>
    <scope>NUCLEOTIDE SEQUENCE</scope>
</reference>
<gene>
    <name evidence="1" type="ORF">SDC9_164266</name>
</gene>
<protein>
    <submittedName>
        <fullName evidence="1">Uncharacterized protein</fullName>
    </submittedName>
</protein>
<dbReference type="EMBL" id="VSSQ01063930">
    <property type="protein sequence ID" value="MPN16918.1"/>
    <property type="molecule type" value="Genomic_DNA"/>
</dbReference>
<sequence>MPGFDPGGEVGLVMLLDLQELLAEGGVVPEGQQVLQLIGLVLPLGADGFSDQFRQPGVAGHQPAAVGDAVGDISKFLRIDQAVIVEGILLEDVAVQPADPVDAVAPGDAQVGHVHLVISQDGHAGDAVPVARKLVPQHVAQAAVHFLHDHVDARQLTADQVLRPAFQRFLHDGMVGVGHAAHGDLLRLIPAQPFLIHQQAHELRDGEAGMCVVDMEDSLVRQQLKVIAEAALKILERVLKRCAGQKVLLA</sequence>